<protein>
    <submittedName>
        <fullName evidence="1">Uncharacterized protein</fullName>
    </submittedName>
</protein>
<dbReference type="AlphaFoldDB" id="A0A1R4H1Q2"/>
<evidence type="ECO:0000313" key="2">
    <source>
        <dbReference type="Proteomes" id="UP000195442"/>
    </source>
</evidence>
<accession>A0A1R4H1Q2</accession>
<evidence type="ECO:0000313" key="1">
    <source>
        <dbReference type="EMBL" id="SJM90162.1"/>
    </source>
</evidence>
<dbReference type="RefSeq" id="WP_087145977.1">
    <property type="nucleotide sequence ID" value="NZ_FUKJ01000058.1"/>
</dbReference>
<dbReference type="OrthoDB" id="7061039at2"/>
<gene>
    <name evidence="1" type="ORF">CRENPOLYSF2_1500009</name>
</gene>
<organism evidence="1 2">
    <name type="scientific">Crenothrix polyspora</name>
    <dbReference type="NCBI Taxonomy" id="360316"/>
    <lineage>
        <taxon>Bacteria</taxon>
        <taxon>Pseudomonadati</taxon>
        <taxon>Pseudomonadota</taxon>
        <taxon>Gammaproteobacteria</taxon>
        <taxon>Methylococcales</taxon>
        <taxon>Crenotrichaceae</taxon>
        <taxon>Crenothrix</taxon>
    </lineage>
</organism>
<keyword evidence="2" id="KW-1185">Reference proteome</keyword>
<dbReference type="EMBL" id="FUKJ01000058">
    <property type="protein sequence ID" value="SJM90162.1"/>
    <property type="molecule type" value="Genomic_DNA"/>
</dbReference>
<sequence>MTIKTSSSSGHKLGQIVGDWFEEYIATHVLQEIADKLGLYLDHRFKKRSTRGEKILWQDLDGNEVDYDFVLELNGSDNVQGIPIAFFETFWRRGARHSKDKARDDSGKLLPMRATYPTARVLGIISAGDFTKPAQELVRSRCIDLFYVPKEQICKAWRDQGIEIDYHDNATEQIKQDIANQAILILANQTTKATITTQLIENMGIAIFRSYVARIIASVSAVPIAYKITKVYLGSSMYFEKHEDAKAYITNHTTEIKNISNMTCEVKYQAIYSDGEIFERNNLSTEKALELHGMVGQVSNYFTNYHLT</sequence>
<name>A0A1R4H1Q2_9GAMM</name>
<proteinExistence type="predicted"/>
<dbReference type="Proteomes" id="UP000195442">
    <property type="component" value="Unassembled WGS sequence"/>
</dbReference>
<reference evidence="2" key="1">
    <citation type="submission" date="2017-02" db="EMBL/GenBank/DDBJ databases">
        <authorList>
            <person name="Daims H."/>
        </authorList>
    </citation>
    <scope>NUCLEOTIDE SEQUENCE [LARGE SCALE GENOMIC DNA]</scope>
</reference>